<dbReference type="eggNOG" id="ENOG502QVNP">
    <property type="taxonomic scope" value="Eukaryota"/>
</dbReference>
<feature type="region of interest" description="Disordered" evidence="3">
    <location>
        <begin position="271"/>
        <end position="336"/>
    </location>
</feature>
<evidence type="ECO:0000313" key="6">
    <source>
        <dbReference type="EnsemblProtists" id="EOD04820"/>
    </source>
</evidence>
<dbReference type="PANTHER" id="PTHR24261">
    <property type="entry name" value="PLASMINOGEN-RELATED"/>
    <property type="match status" value="1"/>
</dbReference>
<dbReference type="KEGG" id="ehx:EMIHUDRAFT_220573"/>
<evidence type="ECO:0000256" key="2">
    <source>
        <dbReference type="ARBA" id="ARBA00023157"/>
    </source>
</evidence>
<dbReference type="CDD" id="cd00108">
    <property type="entry name" value="KR"/>
    <property type="match status" value="2"/>
</dbReference>
<keyword evidence="4" id="KW-0472">Membrane</keyword>
<feature type="region of interest" description="Disordered" evidence="3">
    <location>
        <begin position="411"/>
        <end position="438"/>
    </location>
</feature>
<feature type="compositionally biased region" description="Pro residues" evidence="3">
    <location>
        <begin position="308"/>
        <end position="334"/>
    </location>
</feature>
<keyword evidence="4" id="KW-0812">Transmembrane</keyword>
<accession>A0A0D3I0N5</accession>
<proteinExistence type="predicted"/>
<dbReference type="GO" id="GO:0005102">
    <property type="term" value="F:signaling receptor binding"/>
    <property type="evidence" value="ECO:0007669"/>
    <property type="project" value="TreeGrafter"/>
</dbReference>
<evidence type="ECO:0000256" key="1">
    <source>
        <dbReference type="ARBA" id="ARBA00022572"/>
    </source>
</evidence>
<keyword evidence="1" id="KW-0420">Kringle</keyword>
<name>A0A0D3I0N5_EMIH1</name>
<dbReference type="GeneID" id="17250959"/>
<dbReference type="PROSITE" id="PS00021">
    <property type="entry name" value="KRINGLE_1"/>
    <property type="match status" value="2"/>
</dbReference>
<keyword evidence="4" id="KW-1133">Transmembrane helix</keyword>
<dbReference type="InterPro" id="IPR050759">
    <property type="entry name" value="Serine_protease_kringle"/>
</dbReference>
<evidence type="ECO:0000259" key="5">
    <source>
        <dbReference type="PROSITE" id="PS50070"/>
    </source>
</evidence>
<dbReference type="AlphaFoldDB" id="A0A0D3I0N5"/>
<feature type="domain" description="Kringle" evidence="5">
    <location>
        <begin position="28"/>
        <end position="101"/>
    </location>
</feature>
<dbReference type="PRINTS" id="PR00018">
    <property type="entry name" value="KRINGLE"/>
</dbReference>
<dbReference type="InterPro" id="IPR018056">
    <property type="entry name" value="Kringle_CS"/>
</dbReference>
<keyword evidence="7" id="KW-1185">Reference proteome</keyword>
<dbReference type="Gene3D" id="2.40.20.10">
    <property type="entry name" value="Plasminogen Kringle 4"/>
    <property type="match status" value="2"/>
</dbReference>
<dbReference type="InterPro" id="IPR038178">
    <property type="entry name" value="Kringle_sf"/>
</dbReference>
<evidence type="ECO:0000256" key="4">
    <source>
        <dbReference type="SAM" id="Phobius"/>
    </source>
</evidence>
<evidence type="ECO:0000256" key="3">
    <source>
        <dbReference type="SAM" id="MobiDB-lite"/>
    </source>
</evidence>
<dbReference type="Pfam" id="PF00051">
    <property type="entry name" value="Kringle"/>
    <property type="match status" value="2"/>
</dbReference>
<dbReference type="SUPFAM" id="SSF57440">
    <property type="entry name" value="Kringle-like"/>
    <property type="match status" value="2"/>
</dbReference>
<dbReference type="HOGENOM" id="CLU_736596_0_0_1"/>
<dbReference type="GO" id="GO:0004175">
    <property type="term" value="F:endopeptidase activity"/>
    <property type="evidence" value="ECO:0007669"/>
    <property type="project" value="TreeGrafter"/>
</dbReference>
<dbReference type="RefSeq" id="XP_005757249.1">
    <property type="nucleotide sequence ID" value="XM_005757192.1"/>
</dbReference>
<dbReference type="Proteomes" id="UP000013827">
    <property type="component" value="Unassembled WGS sequence"/>
</dbReference>
<dbReference type="GO" id="GO:0005615">
    <property type="term" value="C:extracellular space"/>
    <property type="evidence" value="ECO:0007669"/>
    <property type="project" value="TreeGrafter"/>
</dbReference>
<protein>
    <recommendedName>
        <fullName evidence="5">Kringle domain-containing protein</fullName>
    </recommendedName>
</protein>
<keyword evidence="2" id="KW-1015">Disulfide bond</keyword>
<feature type="domain" description="Kringle" evidence="5">
    <location>
        <begin position="203"/>
        <end position="281"/>
    </location>
</feature>
<dbReference type="PaxDb" id="2903-EOD04820"/>
<feature type="transmembrane region" description="Helical" evidence="4">
    <location>
        <begin position="361"/>
        <end position="383"/>
    </location>
</feature>
<dbReference type="PROSITE" id="PS50070">
    <property type="entry name" value="KRINGLE_2"/>
    <property type="match status" value="2"/>
</dbReference>
<dbReference type="InterPro" id="IPR000001">
    <property type="entry name" value="Kringle"/>
</dbReference>
<evidence type="ECO:0000313" key="7">
    <source>
        <dbReference type="Proteomes" id="UP000013827"/>
    </source>
</evidence>
<dbReference type="EnsemblProtists" id="EOD04820">
    <property type="protein sequence ID" value="EOD04820"/>
    <property type="gene ID" value="EMIHUDRAFT_220573"/>
</dbReference>
<organism evidence="6 7">
    <name type="scientific">Emiliania huxleyi (strain CCMP1516)</name>
    <dbReference type="NCBI Taxonomy" id="280463"/>
    <lineage>
        <taxon>Eukaryota</taxon>
        <taxon>Haptista</taxon>
        <taxon>Haptophyta</taxon>
        <taxon>Prymnesiophyceae</taxon>
        <taxon>Isochrysidales</taxon>
        <taxon>Noelaerhabdaceae</taxon>
        <taxon>Emiliania</taxon>
    </lineage>
</organism>
<dbReference type="PANTHER" id="PTHR24261:SF7">
    <property type="entry name" value="KRINGLE DOMAIN-CONTAINING PROTEIN"/>
    <property type="match status" value="1"/>
</dbReference>
<dbReference type="SMART" id="SM00130">
    <property type="entry name" value="KR"/>
    <property type="match status" value="2"/>
</dbReference>
<sequence length="438" mass="47381">MMGEACPPPSNSGDAYCRVAGPAVDACDYRGTLSTTRYGRTCQSWSANYPHNHSQITAELYPDGGLGDHNYCRNPDRSEDTAWCYTTDPEQRWEDCDLPSCSQMGATVDGDPTLGGEGLPGAMTDQIGAFESWASYDTEPFYDSEPAFSPDDMHSYSHVYGGLGGIDTWLGIDEAAAFAADNCTGTCTGHVVEGCFACRDECDYRGTISTTKYGLTCQKWSDHSPHNHTHITPDTHPGTGLGDHNYCRNPDRSEGSAWCYTTDPSQRWEDCDIPAPDAEVCAPEGESGAAPGDDEGDFVFPPSLFSPSPSPSPLPPPKPSPFPPPPTPPRPPSYPHKTFVETVEEVIEQMEEQAKEHPAEAGGAVTGVLVLSAALCCGLCYLCRRKGKQDRKMNELRVRERAFDAEIARSSTELADEKAMQCKASTESDNEGNGEPAT</sequence>
<dbReference type="InterPro" id="IPR013806">
    <property type="entry name" value="Kringle-like"/>
</dbReference>
<reference evidence="7" key="1">
    <citation type="journal article" date="2013" name="Nature">
        <title>Pan genome of the phytoplankton Emiliania underpins its global distribution.</title>
        <authorList>
            <person name="Read B.A."/>
            <person name="Kegel J."/>
            <person name="Klute M.J."/>
            <person name="Kuo A."/>
            <person name="Lefebvre S.C."/>
            <person name="Maumus F."/>
            <person name="Mayer C."/>
            <person name="Miller J."/>
            <person name="Monier A."/>
            <person name="Salamov A."/>
            <person name="Young J."/>
            <person name="Aguilar M."/>
            <person name="Claverie J.M."/>
            <person name="Frickenhaus S."/>
            <person name="Gonzalez K."/>
            <person name="Herman E.K."/>
            <person name="Lin Y.C."/>
            <person name="Napier J."/>
            <person name="Ogata H."/>
            <person name="Sarno A.F."/>
            <person name="Shmutz J."/>
            <person name="Schroeder D."/>
            <person name="de Vargas C."/>
            <person name="Verret F."/>
            <person name="von Dassow P."/>
            <person name="Valentin K."/>
            <person name="Van de Peer Y."/>
            <person name="Wheeler G."/>
            <person name="Dacks J.B."/>
            <person name="Delwiche C.F."/>
            <person name="Dyhrman S.T."/>
            <person name="Glockner G."/>
            <person name="John U."/>
            <person name="Richards T."/>
            <person name="Worden A.Z."/>
            <person name="Zhang X."/>
            <person name="Grigoriev I.V."/>
            <person name="Allen A.E."/>
            <person name="Bidle K."/>
            <person name="Borodovsky M."/>
            <person name="Bowler C."/>
            <person name="Brownlee C."/>
            <person name="Cock J.M."/>
            <person name="Elias M."/>
            <person name="Gladyshev V.N."/>
            <person name="Groth M."/>
            <person name="Guda C."/>
            <person name="Hadaegh A."/>
            <person name="Iglesias-Rodriguez M.D."/>
            <person name="Jenkins J."/>
            <person name="Jones B.M."/>
            <person name="Lawson T."/>
            <person name="Leese F."/>
            <person name="Lindquist E."/>
            <person name="Lobanov A."/>
            <person name="Lomsadze A."/>
            <person name="Malik S.B."/>
            <person name="Marsh M.E."/>
            <person name="Mackinder L."/>
            <person name="Mock T."/>
            <person name="Mueller-Roeber B."/>
            <person name="Pagarete A."/>
            <person name="Parker M."/>
            <person name="Probert I."/>
            <person name="Quesneville H."/>
            <person name="Raines C."/>
            <person name="Rensing S.A."/>
            <person name="Riano-Pachon D.M."/>
            <person name="Richier S."/>
            <person name="Rokitta S."/>
            <person name="Shiraiwa Y."/>
            <person name="Soanes D.M."/>
            <person name="van der Giezen M."/>
            <person name="Wahlund T.M."/>
            <person name="Williams B."/>
            <person name="Wilson W."/>
            <person name="Wolfe G."/>
            <person name="Wurch L.L."/>
        </authorList>
    </citation>
    <scope>NUCLEOTIDE SEQUENCE</scope>
</reference>
<dbReference type="STRING" id="2903.R1CRA1"/>
<reference evidence="6" key="2">
    <citation type="submission" date="2024-10" db="UniProtKB">
        <authorList>
            <consortium name="EnsemblProtists"/>
        </authorList>
    </citation>
    <scope>IDENTIFICATION</scope>
</reference>